<feature type="non-terminal residue" evidence="2">
    <location>
        <position position="96"/>
    </location>
</feature>
<accession>A0A6J4U359</accession>
<keyword evidence="1" id="KW-0812">Transmembrane</keyword>
<keyword evidence="1" id="KW-1133">Transmembrane helix</keyword>
<evidence type="ECO:0000313" key="2">
    <source>
        <dbReference type="EMBL" id="CAA9537137.1"/>
    </source>
</evidence>
<dbReference type="EMBL" id="CADCVS010000569">
    <property type="protein sequence ID" value="CAA9537137.1"/>
    <property type="molecule type" value="Genomic_DNA"/>
</dbReference>
<organism evidence="2">
    <name type="scientific">uncultured Solirubrobacteraceae bacterium</name>
    <dbReference type="NCBI Taxonomy" id="1162706"/>
    <lineage>
        <taxon>Bacteria</taxon>
        <taxon>Bacillati</taxon>
        <taxon>Actinomycetota</taxon>
        <taxon>Thermoleophilia</taxon>
        <taxon>Solirubrobacterales</taxon>
        <taxon>Solirubrobacteraceae</taxon>
        <taxon>environmental samples</taxon>
    </lineage>
</organism>
<evidence type="ECO:0008006" key="3">
    <source>
        <dbReference type="Google" id="ProtNLM"/>
    </source>
</evidence>
<sequence length="96" mass="9335">MTASAAPPPRARRRLPADLPARIAVAVPAAAVLVLLIDLGGIAFAATLALLGVLAQWELSRLFGVPLPAALPGCVAVGAAPLLALDGGGGGLAAVL</sequence>
<name>A0A6J4U359_9ACTN</name>
<evidence type="ECO:0000256" key="1">
    <source>
        <dbReference type="SAM" id="Phobius"/>
    </source>
</evidence>
<keyword evidence="1" id="KW-0472">Membrane</keyword>
<feature type="transmembrane region" description="Helical" evidence="1">
    <location>
        <begin position="23"/>
        <end position="51"/>
    </location>
</feature>
<protein>
    <recommendedName>
        <fullName evidence="3">Phosphatidate cytidylyltransferase</fullName>
    </recommendedName>
</protein>
<proteinExistence type="predicted"/>
<dbReference type="AlphaFoldDB" id="A0A6J4U359"/>
<reference evidence="2" key="1">
    <citation type="submission" date="2020-02" db="EMBL/GenBank/DDBJ databases">
        <authorList>
            <person name="Meier V. D."/>
        </authorList>
    </citation>
    <scope>NUCLEOTIDE SEQUENCE</scope>
    <source>
        <strain evidence="2">AVDCRST_MAG30</strain>
    </source>
</reference>
<gene>
    <name evidence="2" type="ORF">AVDCRST_MAG30-4343</name>
</gene>
<feature type="transmembrane region" description="Helical" evidence="1">
    <location>
        <begin position="63"/>
        <end position="84"/>
    </location>
</feature>